<protein>
    <submittedName>
        <fullName evidence="2">Uncharacterized protein</fullName>
    </submittedName>
</protein>
<evidence type="ECO:0000313" key="3">
    <source>
        <dbReference type="Proteomes" id="UP001318300"/>
    </source>
</evidence>
<feature type="transmembrane region" description="Helical" evidence="1">
    <location>
        <begin position="100"/>
        <end position="122"/>
    </location>
</feature>
<keyword evidence="1" id="KW-0812">Transmembrane</keyword>
<organism evidence="2 3">
    <name type="scientific">Curtobacterium salicis</name>
    <dbReference type="NCBI Taxonomy" id="1779862"/>
    <lineage>
        <taxon>Bacteria</taxon>
        <taxon>Bacillati</taxon>
        <taxon>Actinomycetota</taxon>
        <taxon>Actinomycetes</taxon>
        <taxon>Micrococcales</taxon>
        <taxon>Microbacteriaceae</taxon>
        <taxon>Curtobacterium</taxon>
    </lineage>
</organism>
<feature type="transmembrane region" description="Helical" evidence="1">
    <location>
        <begin position="60"/>
        <end position="79"/>
    </location>
</feature>
<dbReference type="Proteomes" id="UP001318300">
    <property type="component" value="Unassembled WGS sequence"/>
</dbReference>
<comment type="caution">
    <text evidence="2">The sequence shown here is derived from an EMBL/GenBank/DDBJ whole genome shotgun (WGS) entry which is preliminary data.</text>
</comment>
<keyword evidence="1" id="KW-0472">Membrane</keyword>
<keyword evidence="1" id="KW-1133">Transmembrane helix</keyword>
<reference evidence="2 3" key="1">
    <citation type="submission" date="2020-03" db="EMBL/GenBank/DDBJ databases">
        <title>Above-ground endophytic microbial communities from plants in different locations in the United States.</title>
        <authorList>
            <person name="Frank C."/>
        </authorList>
    </citation>
    <scope>NUCLEOTIDE SEQUENCE [LARGE SCALE GENOMIC DNA]</scope>
    <source>
        <strain evidence="2 3">WW7</strain>
    </source>
</reference>
<accession>A0ABX0T9Z7</accession>
<gene>
    <name evidence="2" type="ORF">E9228_002965</name>
</gene>
<name>A0ABX0T9Z7_9MICO</name>
<dbReference type="RefSeq" id="WP_166781282.1">
    <property type="nucleotide sequence ID" value="NZ_JAAOYO010000004.1"/>
</dbReference>
<feature type="transmembrane region" description="Helical" evidence="1">
    <location>
        <begin position="134"/>
        <end position="152"/>
    </location>
</feature>
<sequence>MSGRRLRTAVGRAWGEDVQYEPHPSLYVTLTVKYAFLAVYGVLTAVFGITTVAVTLGRAWSVGIPAIIILASVGSIVGVQVSRRYRERLPSRHPLPERVLLIEILSEYVLILSLFAYAVSIIVRTHADGDWERLAYAVLPMAVSVVPFYRALHLSEREEAPKPKERT</sequence>
<evidence type="ECO:0000313" key="2">
    <source>
        <dbReference type="EMBL" id="NII42307.1"/>
    </source>
</evidence>
<feature type="transmembrane region" description="Helical" evidence="1">
    <location>
        <begin position="34"/>
        <end position="54"/>
    </location>
</feature>
<evidence type="ECO:0000256" key="1">
    <source>
        <dbReference type="SAM" id="Phobius"/>
    </source>
</evidence>
<proteinExistence type="predicted"/>
<dbReference type="EMBL" id="JAAOYO010000004">
    <property type="protein sequence ID" value="NII42307.1"/>
    <property type="molecule type" value="Genomic_DNA"/>
</dbReference>
<keyword evidence="3" id="KW-1185">Reference proteome</keyword>